<comment type="subcellular location">
    <subcellularLocation>
        <location evidence="1">Membrane</location>
    </subcellularLocation>
</comment>
<reference evidence="6" key="4">
    <citation type="submission" date="2025-08" db="UniProtKB">
        <authorList>
            <consortium name="Ensembl"/>
        </authorList>
    </citation>
    <scope>IDENTIFICATION</scope>
</reference>
<dbReference type="InterPro" id="IPR013783">
    <property type="entry name" value="Ig-like_fold"/>
</dbReference>
<dbReference type="SUPFAM" id="SSF48726">
    <property type="entry name" value="Immunoglobulin"/>
    <property type="match status" value="1"/>
</dbReference>
<reference evidence="7" key="1">
    <citation type="journal article" date="2006" name="Science">
        <title>Ancient noncoding elements conserved in the human genome.</title>
        <authorList>
            <person name="Venkatesh B."/>
            <person name="Kirkness E.F."/>
            <person name="Loh Y.H."/>
            <person name="Halpern A.L."/>
            <person name="Lee A.P."/>
            <person name="Johnson J."/>
            <person name="Dandona N."/>
            <person name="Viswanathan L.D."/>
            <person name="Tay A."/>
            <person name="Venter J.C."/>
            <person name="Strausberg R.L."/>
            <person name="Brenner S."/>
        </authorList>
    </citation>
    <scope>NUCLEOTIDE SEQUENCE [LARGE SCALE GENOMIC DNA]</scope>
</reference>
<evidence type="ECO:0000313" key="6">
    <source>
        <dbReference type="Ensembl" id="ENSCMIP00000041678.1"/>
    </source>
</evidence>
<accession>A0A4W3JU45</accession>
<proteinExistence type="predicted"/>
<dbReference type="AlphaFoldDB" id="A0A4W3JU45"/>
<dbReference type="GO" id="GO:0016020">
    <property type="term" value="C:membrane"/>
    <property type="evidence" value="ECO:0007669"/>
    <property type="project" value="UniProtKB-SubCell"/>
</dbReference>
<reference evidence="7" key="3">
    <citation type="journal article" date="2014" name="Nature">
        <title>Elephant shark genome provides unique insights into gnathostome evolution.</title>
        <authorList>
            <consortium name="International Elephant Shark Genome Sequencing Consortium"/>
            <person name="Venkatesh B."/>
            <person name="Lee A.P."/>
            <person name="Ravi V."/>
            <person name="Maurya A.K."/>
            <person name="Lian M.M."/>
            <person name="Swann J.B."/>
            <person name="Ohta Y."/>
            <person name="Flajnik M.F."/>
            <person name="Sutoh Y."/>
            <person name="Kasahara M."/>
            <person name="Hoon S."/>
            <person name="Gangu V."/>
            <person name="Roy S.W."/>
            <person name="Irimia M."/>
            <person name="Korzh V."/>
            <person name="Kondrychyn I."/>
            <person name="Lim Z.W."/>
            <person name="Tay B.H."/>
            <person name="Tohari S."/>
            <person name="Kong K.W."/>
            <person name="Ho S."/>
            <person name="Lorente-Galdos B."/>
            <person name="Quilez J."/>
            <person name="Marques-Bonet T."/>
            <person name="Raney B.J."/>
            <person name="Ingham P.W."/>
            <person name="Tay A."/>
            <person name="Hillier L.W."/>
            <person name="Minx P."/>
            <person name="Boehm T."/>
            <person name="Wilson R.K."/>
            <person name="Brenner S."/>
            <person name="Warren W.C."/>
        </authorList>
    </citation>
    <scope>NUCLEOTIDE SEQUENCE [LARGE SCALE GENOMIC DNA]</scope>
</reference>
<dbReference type="InterPro" id="IPR015631">
    <property type="entry name" value="CD2/SLAM_rcpt"/>
</dbReference>
<dbReference type="OMA" id="NCEANQK"/>
<evidence type="ECO:0000256" key="2">
    <source>
        <dbReference type="ARBA" id="ARBA00022729"/>
    </source>
</evidence>
<keyword evidence="2" id="KW-0732">Signal</keyword>
<gene>
    <name evidence="6" type="primary">LOC103185167</name>
</gene>
<evidence type="ECO:0000256" key="3">
    <source>
        <dbReference type="ARBA" id="ARBA00023136"/>
    </source>
</evidence>
<keyword evidence="3 5" id="KW-0472">Membrane</keyword>
<dbReference type="InterPro" id="IPR036179">
    <property type="entry name" value="Ig-like_dom_sf"/>
</dbReference>
<dbReference type="Proteomes" id="UP000314986">
    <property type="component" value="Unassembled WGS sequence"/>
</dbReference>
<protein>
    <submittedName>
        <fullName evidence="6">Uncharacterized LOC103185167</fullName>
    </submittedName>
</protein>
<sequence>MKIQILMRLAPRYFPREFNKVNNQFLHISQQITLCVCVCVCVCFSLSLFLSAGQTVNLTQDVETQLINATVGEQVLFSTNCSPCINRSVEWKYLSDAVRCSDPKEHSDHTVRSIVMVSDDIDKARVFDIYKDRVNFYTNSSLQLLHIQLNDSGCYTLTITDPQGKIVTLRKVLSVFEAETSKPHIDGKNDTLTIKIDENDRWKSIGIIIGAIVLVAACALFIVAIGHFIKKRRKGGRLADEKINEDLNNDNPMVVYSTFVGGFHEFGRSLQNASLNQT</sequence>
<feature type="transmembrane region" description="Helical" evidence="5">
    <location>
        <begin position="32"/>
        <end position="52"/>
    </location>
</feature>
<feature type="transmembrane region" description="Helical" evidence="5">
    <location>
        <begin position="205"/>
        <end position="229"/>
    </location>
</feature>
<dbReference type="PANTHER" id="PTHR12080">
    <property type="entry name" value="SIGNALING LYMPHOCYTIC ACTIVATION MOLECULE"/>
    <property type="match status" value="1"/>
</dbReference>
<name>A0A4W3JU45_CALMI</name>
<dbReference type="InParanoid" id="A0A4W3JU45"/>
<keyword evidence="5" id="KW-0812">Transmembrane</keyword>
<keyword evidence="7" id="KW-1185">Reference proteome</keyword>
<evidence type="ECO:0000256" key="4">
    <source>
        <dbReference type="ARBA" id="ARBA00023180"/>
    </source>
</evidence>
<evidence type="ECO:0000313" key="7">
    <source>
        <dbReference type="Proteomes" id="UP000314986"/>
    </source>
</evidence>
<reference evidence="6" key="5">
    <citation type="submission" date="2025-09" db="UniProtKB">
        <authorList>
            <consortium name="Ensembl"/>
        </authorList>
    </citation>
    <scope>IDENTIFICATION</scope>
</reference>
<evidence type="ECO:0000256" key="5">
    <source>
        <dbReference type="SAM" id="Phobius"/>
    </source>
</evidence>
<evidence type="ECO:0000256" key="1">
    <source>
        <dbReference type="ARBA" id="ARBA00004370"/>
    </source>
</evidence>
<keyword evidence="5" id="KW-1133">Transmembrane helix</keyword>
<organism evidence="6 7">
    <name type="scientific">Callorhinchus milii</name>
    <name type="common">Ghost shark</name>
    <dbReference type="NCBI Taxonomy" id="7868"/>
    <lineage>
        <taxon>Eukaryota</taxon>
        <taxon>Metazoa</taxon>
        <taxon>Chordata</taxon>
        <taxon>Craniata</taxon>
        <taxon>Vertebrata</taxon>
        <taxon>Chondrichthyes</taxon>
        <taxon>Holocephali</taxon>
        <taxon>Chimaeriformes</taxon>
        <taxon>Callorhinchidae</taxon>
        <taxon>Callorhinchus</taxon>
    </lineage>
</organism>
<dbReference type="PANTHER" id="PTHR12080:SF48">
    <property type="entry name" value="IMMUNOGLOBULIN SUBTYPE DOMAIN-CONTAINING PROTEIN"/>
    <property type="match status" value="1"/>
</dbReference>
<dbReference type="STRING" id="7868.ENSCMIP00000041678"/>
<reference evidence="7" key="2">
    <citation type="journal article" date="2007" name="PLoS Biol.">
        <title>Survey sequencing and comparative analysis of the elephant shark (Callorhinchus milii) genome.</title>
        <authorList>
            <person name="Venkatesh B."/>
            <person name="Kirkness E.F."/>
            <person name="Loh Y.H."/>
            <person name="Halpern A.L."/>
            <person name="Lee A.P."/>
            <person name="Johnson J."/>
            <person name="Dandona N."/>
            <person name="Viswanathan L.D."/>
            <person name="Tay A."/>
            <person name="Venter J.C."/>
            <person name="Strausberg R.L."/>
            <person name="Brenner S."/>
        </authorList>
    </citation>
    <scope>NUCLEOTIDE SEQUENCE [LARGE SCALE GENOMIC DNA]</scope>
</reference>
<dbReference type="Gene3D" id="2.60.40.10">
    <property type="entry name" value="Immunoglobulins"/>
    <property type="match status" value="1"/>
</dbReference>
<keyword evidence="4" id="KW-0325">Glycoprotein</keyword>
<dbReference type="Ensembl" id="ENSCMIT00000042276.1">
    <property type="protein sequence ID" value="ENSCMIP00000041678.1"/>
    <property type="gene ID" value="ENSCMIG00000017378.1"/>
</dbReference>